<dbReference type="GO" id="GO:0080188">
    <property type="term" value="P:gene silencing by siRNA-directed DNA methylation"/>
    <property type="evidence" value="ECO:0007669"/>
    <property type="project" value="InterPro"/>
</dbReference>
<comment type="caution">
    <text evidence="8">The sequence shown here is derived from an EMBL/GenBank/DDBJ whole genome shotgun (WGS) entry which is preliminary data.</text>
</comment>
<reference evidence="8" key="1">
    <citation type="submission" date="2018-01" db="EMBL/GenBank/DDBJ databases">
        <authorList>
            <person name="Mao J.F."/>
        </authorList>
    </citation>
    <scope>NUCLEOTIDE SEQUENCE</scope>
    <source>
        <strain evidence="8">Huo1</strain>
        <tissue evidence="8">Leaf</tissue>
    </source>
</reference>
<dbReference type="AlphaFoldDB" id="A0A8X8ZFK9"/>
<dbReference type="InterPro" id="IPR045177">
    <property type="entry name" value="FDM1-5/IDN2"/>
</dbReference>
<feature type="domain" description="Factor of DNA methylation 1-5/IDN2" evidence="6">
    <location>
        <begin position="753"/>
        <end position="838"/>
    </location>
</feature>
<organism evidence="8">
    <name type="scientific">Salvia splendens</name>
    <name type="common">Scarlet sage</name>
    <dbReference type="NCBI Taxonomy" id="180675"/>
    <lineage>
        <taxon>Eukaryota</taxon>
        <taxon>Viridiplantae</taxon>
        <taxon>Streptophyta</taxon>
        <taxon>Embryophyta</taxon>
        <taxon>Tracheophyta</taxon>
        <taxon>Spermatophyta</taxon>
        <taxon>Magnoliopsida</taxon>
        <taxon>eudicotyledons</taxon>
        <taxon>Gunneridae</taxon>
        <taxon>Pentapetalae</taxon>
        <taxon>asterids</taxon>
        <taxon>lamiids</taxon>
        <taxon>Lamiales</taxon>
        <taxon>Lamiaceae</taxon>
        <taxon>Nepetoideae</taxon>
        <taxon>Mentheae</taxon>
        <taxon>Salviinae</taxon>
        <taxon>Salvia</taxon>
        <taxon>Salvia subgen. Calosphace</taxon>
        <taxon>core Calosphace</taxon>
    </lineage>
</organism>
<feature type="compositionally biased region" description="Basic and acidic residues" evidence="4">
    <location>
        <begin position="345"/>
        <end position="357"/>
    </location>
</feature>
<dbReference type="InterPro" id="IPR038588">
    <property type="entry name" value="XS_domain_sf"/>
</dbReference>
<dbReference type="InterPro" id="IPR005379">
    <property type="entry name" value="FDM1-5/IDN2_XH"/>
</dbReference>
<evidence type="ECO:0000259" key="7">
    <source>
        <dbReference type="Pfam" id="PF03470"/>
    </source>
</evidence>
<dbReference type="Proteomes" id="UP000298416">
    <property type="component" value="Unassembled WGS sequence"/>
</dbReference>
<feature type="coiled-coil region" evidence="3">
    <location>
        <begin position="653"/>
        <end position="687"/>
    </location>
</feature>
<feature type="domain" description="XS" evidence="5">
    <location>
        <begin position="113"/>
        <end position="220"/>
    </location>
</feature>
<evidence type="ECO:0000256" key="2">
    <source>
        <dbReference type="ARBA" id="ARBA00023158"/>
    </source>
</evidence>
<evidence type="ECO:0000256" key="3">
    <source>
        <dbReference type="SAM" id="Coils"/>
    </source>
</evidence>
<dbReference type="InterPro" id="IPR005380">
    <property type="entry name" value="XS_domain"/>
</dbReference>
<feature type="domain" description="Zinc finger-XS" evidence="7">
    <location>
        <begin position="43"/>
        <end position="83"/>
    </location>
</feature>
<feature type="domain" description="Factor of DNA methylation 1-5/IDN2" evidence="6">
    <location>
        <begin position="506"/>
        <end position="621"/>
    </location>
</feature>
<dbReference type="Pfam" id="PF03468">
    <property type="entry name" value="XS"/>
    <property type="match status" value="1"/>
</dbReference>
<protein>
    <submittedName>
        <fullName evidence="8">Uncharacterized protein</fullName>
    </submittedName>
</protein>
<gene>
    <name evidence="8" type="ORF">SASPL_135052</name>
</gene>
<evidence type="ECO:0000313" key="8">
    <source>
        <dbReference type="EMBL" id="KAG6402838.1"/>
    </source>
</evidence>
<keyword evidence="9" id="KW-1185">Reference proteome</keyword>
<feature type="compositionally biased region" description="Polar residues" evidence="4">
    <location>
        <begin position="367"/>
        <end position="377"/>
    </location>
</feature>
<dbReference type="Pfam" id="PF03469">
    <property type="entry name" value="XH"/>
    <property type="match status" value="2"/>
</dbReference>
<sequence length="841" mass="97417">MGSSSEEELDVSDSEINEYKEKPYELLKAGTYKVQCTNGFFRCPFCAGKKKQDYQYSHLFQHAIGVTKGAASAKQKANHLALATFLEHDLANEAEPLPQQSAPLPASKPEKSELYCWPWVGIVANIQDESKCGGCADIRGYWLNKFSRYKPIDIEMFWDDHQQNAQAVLSFDNNWFGFKNAMEFEKSFEADGRSKKEWDKERTSPGPNLYGWFAREDDYYSRGLVGEFLCRNGELKTIADLVQEAINDRNRIVVNLVSEIDSKNENLGQLQIKCNEKTLSLSRMLEEKAELNRSFYEETRKMQCLAREHIKRVMDEREMLNMELVNKKKRLDSWSRELKNREALTERERQKLEEEKKKASHFPINDMRNSSLQLASEEQSKADKNVLKLVAEQKKEKEEALKKVLELERNLAEKQTLEMEIQELKGKLDVMKHMGGDDDAAVQQKMKEFNDLLQEKRENLESMEDLNQVLIVKERQRNDELQEARKELIAGLAEMLSSSRVNIGIKKMGELDEKAFENACKQRYSPEEADIKAAELCSLWQEKLKNQDWHPFQNADDQYVLNEDDEVLVQLKEEWGDEVYEAVGTALKEIEAYNASGRYVVQELWNFKENRKATLKEVITDGIMTVENNVLRLVEEQTAVLLIREREEGLAKALMLEVEKQKLERRIEKLELDVEENNQELQDKNYVVEELVTMTKQMKGLSVIHKGYRFHVAMSNRFVSDLQLSVNQKLYIGNMGFKLSKMWLAVIHTIGIKRMGDLEVEVFRNACKQSYSLQEADIKAVQLCSLLLDGRSRMAYSVKDYVVKKDDELLVQLKEEWGDEVYGAVATALWEIKAYNPNRGS</sequence>
<dbReference type="Gene3D" id="3.30.70.2890">
    <property type="entry name" value="XS domain"/>
    <property type="match status" value="1"/>
</dbReference>
<evidence type="ECO:0000313" key="9">
    <source>
        <dbReference type="Proteomes" id="UP000298416"/>
    </source>
</evidence>
<dbReference type="PANTHER" id="PTHR21596:SF3">
    <property type="entry name" value="FACTOR OF DNA METHYLATION 1-RELATED"/>
    <property type="match status" value="1"/>
</dbReference>
<dbReference type="InterPro" id="IPR005381">
    <property type="entry name" value="Znf-XS_domain"/>
</dbReference>
<evidence type="ECO:0000256" key="4">
    <source>
        <dbReference type="SAM" id="MobiDB-lite"/>
    </source>
</evidence>
<evidence type="ECO:0000259" key="6">
    <source>
        <dbReference type="Pfam" id="PF03469"/>
    </source>
</evidence>
<accession>A0A8X8ZFK9</accession>
<keyword evidence="2" id="KW-0943">RNA-mediated gene silencing</keyword>
<proteinExistence type="predicted"/>
<evidence type="ECO:0000259" key="5">
    <source>
        <dbReference type="Pfam" id="PF03468"/>
    </source>
</evidence>
<feature type="region of interest" description="Disordered" evidence="4">
    <location>
        <begin position="345"/>
        <end position="379"/>
    </location>
</feature>
<dbReference type="Pfam" id="PF03470">
    <property type="entry name" value="zf-XS"/>
    <property type="match status" value="1"/>
</dbReference>
<keyword evidence="1 3" id="KW-0175">Coiled coil</keyword>
<dbReference type="PANTHER" id="PTHR21596">
    <property type="entry name" value="RIBONUCLEASE P SUBUNIT P38"/>
    <property type="match status" value="1"/>
</dbReference>
<feature type="coiled-coil region" evidence="3">
    <location>
        <begin position="387"/>
        <end position="491"/>
    </location>
</feature>
<reference evidence="8" key="2">
    <citation type="submission" date="2020-08" db="EMBL/GenBank/DDBJ databases">
        <title>Plant Genome Project.</title>
        <authorList>
            <person name="Zhang R.-G."/>
        </authorList>
    </citation>
    <scope>NUCLEOTIDE SEQUENCE</scope>
    <source>
        <strain evidence="8">Huo1</strain>
        <tissue evidence="8">Leaf</tissue>
    </source>
</reference>
<evidence type="ECO:0000256" key="1">
    <source>
        <dbReference type="ARBA" id="ARBA00023054"/>
    </source>
</evidence>
<dbReference type="EMBL" id="PNBA02000013">
    <property type="protein sequence ID" value="KAG6402838.1"/>
    <property type="molecule type" value="Genomic_DNA"/>
</dbReference>
<name>A0A8X8ZFK9_SALSN</name>